<dbReference type="InterPro" id="IPR012347">
    <property type="entry name" value="Ferritin-like"/>
</dbReference>
<sequence>MRTIAMLTAFALMGGAAFAQSAGEKLGVNSALGIAPTTQDFVTQAAHSGEFEIQSSQLALERGDASSKTFATQMIADHQAMSAQLKDLVKAKSINVTIPQGVSASQQSMLDKLKTLQGADFDRRYRDDQSSGHKDTVSLFERYAKGGENADLKQWAEQATPQLQRHLKQAEDLSARAEK</sequence>
<dbReference type="AlphaFoldDB" id="A0A212RQ86"/>
<evidence type="ECO:0000313" key="4">
    <source>
        <dbReference type="EMBL" id="SNB74618.1"/>
    </source>
</evidence>
<protein>
    <submittedName>
        <fullName evidence="4">Putative membrane protein</fullName>
    </submittedName>
</protein>
<evidence type="ECO:0000313" key="5">
    <source>
        <dbReference type="Proteomes" id="UP000198418"/>
    </source>
</evidence>
<feature type="chain" id="PRO_5012465469" evidence="2">
    <location>
        <begin position="20"/>
        <end position="179"/>
    </location>
</feature>
<dbReference type="Pfam" id="PF13628">
    <property type="entry name" value="DUF4142"/>
    <property type="match status" value="1"/>
</dbReference>
<organism evidence="4 5">
    <name type="scientific">Rhodoblastus acidophilus</name>
    <name type="common">Rhodopseudomonas acidophila</name>
    <dbReference type="NCBI Taxonomy" id="1074"/>
    <lineage>
        <taxon>Bacteria</taxon>
        <taxon>Pseudomonadati</taxon>
        <taxon>Pseudomonadota</taxon>
        <taxon>Alphaproteobacteria</taxon>
        <taxon>Hyphomicrobiales</taxon>
        <taxon>Rhodoblastaceae</taxon>
        <taxon>Rhodoblastus</taxon>
    </lineage>
</organism>
<accession>A0A212RQ86</accession>
<keyword evidence="5" id="KW-1185">Reference proteome</keyword>
<name>A0A212RQ86_RHOAC</name>
<feature type="compositionally biased region" description="Basic and acidic residues" evidence="1">
    <location>
        <begin position="168"/>
        <end position="179"/>
    </location>
</feature>
<dbReference type="PANTHER" id="PTHR38593">
    <property type="entry name" value="BLR2558 PROTEIN"/>
    <property type="match status" value="1"/>
</dbReference>
<evidence type="ECO:0000256" key="1">
    <source>
        <dbReference type="SAM" id="MobiDB-lite"/>
    </source>
</evidence>
<dbReference type="EMBL" id="FYDG01000006">
    <property type="protein sequence ID" value="SNB74618.1"/>
    <property type="molecule type" value="Genomic_DNA"/>
</dbReference>
<dbReference type="Proteomes" id="UP000198418">
    <property type="component" value="Unassembled WGS sequence"/>
</dbReference>
<dbReference type="Gene3D" id="1.20.1260.10">
    <property type="match status" value="1"/>
</dbReference>
<proteinExistence type="predicted"/>
<keyword evidence="2" id="KW-0732">Signal</keyword>
<gene>
    <name evidence="4" type="ORF">SAMN06265338_106105</name>
</gene>
<feature type="region of interest" description="Disordered" evidence="1">
    <location>
        <begin position="151"/>
        <end position="179"/>
    </location>
</feature>
<dbReference type="OrthoDB" id="9101320at2"/>
<feature type="signal peptide" evidence="2">
    <location>
        <begin position="1"/>
        <end position="19"/>
    </location>
</feature>
<dbReference type="InterPro" id="IPR025419">
    <property type="entry name" value="DUF4142"/>
</dbReference>
<reference evidence="5" key="1">
    <citation type="submission" date="2017-06" db="EMBL/GenBank/DDBJ databases">
        <authorList>
            <person name="Varghese N."/>
            <person name="Submissions S."/>
        </authorList>
    </citation>
    <scope>NUCLEOTIDE SEQUENCE [LARGE SCALE GENOMIC DNA]</scope>
    <source>
        <strain evidence="5">DSM 137</strain>
    </source>
</reference>
<evidence type="ECO:0000256" key="2">
    <source>
        <dbReference type="SAM" id="SignalP"/>
    </source>
</evidence>
<evidence type="ECO:0000259" key="3">
    <source>
        <dbReference type="Pfam" id="PF13628"/>
    </source>
</evidence>
<dbReference type="PANTHER" id="PTHR38593:SF1">
    <property type="entry name" value="BLR2558 PROTEIN"/>
    <property type="match status" value="1"/>
</dbReference>
<feature type="domain" description="DUF4142" evidence="3">
    <location>
        <begin position="37"/>
        <end position="173"/>
    </location>
</feature>
<dbReference type="RefSeq" id="WP_088521118.1">
    <property type="nucleotide sequence ID" value="NZ_FYDG01000006.1"/>
</dbReference>